<accession>A0A8J2UGW6</accession>
<dbReference type="NCBIfam" id="TIGR03519">
    <property type="entry name" value="T9SS_PorP_fam"/>
    <property type="match status" value="1"/>
</dbReference>
<feature type="signal peptide" evidence="1">
    <location>
        <begin position="1"/>
        <end position="20"/>
    </location>
</feature>
<dbReference type="InterPro" id="IPR019861">
    <property type="entry name" value="PorP/SprF_Bacteroidetes"/>
</dbReference>
<dbReference type="Proteomes" id="UP000607559">
    <property type="component" value="Unassembled WGS sequence"/>
</dbReference>
<evidence type="ECO:0008006" key="4">
    <source>
        <dbReference type="Google" id="ProtNLM"/>
    </source>
</evidence>
<reference evidence="2" key="1">
    <citation type="journal article" date="2014" name="Int. J. Syst. Evol. Microbiol.">
        <title>Complete genome sequence of Corynebacterium casei LMG S-19264T (=DSM 44701T), isolated from a smear-ripened cheese.</title>
        <authorList>
            <consortium name="US DOE Joint Genome Institute (JGI-PGF)"/>
            <person name="Walter F."/>
            <person name="Albersmeier A."/>
            <person name="Kalinowski J."/>
            <person name="Ruckert C."/>
        </authorList>
    </citation>
    <scope>NUCLEOTIDE SEQUENCE</scope>
    <source>
        <strain evidence="2">CGMCC 1.15448</strain>
    </source>
</reference>
<dbReference type="Pfam" id="PF11751">
    <property type="entry name" value="PorP_SprF"/>
    <property type="match status" value="1"/>
</dbReference>
<feature type="chain" id="PRO_5035234535" description="Type IX secretion system membrane protein PorP/SprF" evidence="1">
    <location>
        <begin position="21"/>
        <end position="344"/>
    </location>
</feature>
<evidence type="ECO:0000313" key="2">
    <source>
        <dbReference type="EMBL" id="GGB16292.1"/>
    </source>
</evidence>
<sequence length="344" mass="38804">MRNFVRYSLVLLFLGASARAQDIHFSQFYETPLLRNPSLAGIFTGDYRIQTVFRDQWNSFADAYRTGSLNAEMKWPVGQQDDYFTTALQVLYDKAGTAALTTTELLPAINYHKSLSNERPMYLAVGFMGGLVEKTLDLSKVTTNSQYNGTAYDPALPNGETILSPNVHYLDGSLGISFNTAFGTDNENTMYFGFAYHHLNRPKNSFYKNPAIELDPKYVFSFGLKTVVNDFSYFTFYADYSHQGPAEEGMGGVLYTYKMGNDPDNYPYAITLGTFVRWNDALIPVVKLEMNSFNVGLSYDVNISPLNTVSNSRGGFELSISYSGLLNNRDHDRSRNGKYHDPRF</sequence>
<proteinExistence type="predicted"/>
<protein>
    <recommendedName>
        <fullName evidence="4">Type IX secretion system membrane protein PorP/SprF</fullName>
    </recommendedName>
</protein>
<evidence type="ECO:0000313" key="3">
    <source>
        <dbReference type="Proteomes" id="UP000607559"/>
    </source>
</evidence>
<dbReference type="AlphaFoldDB" id="A0A8J2UGW6"/>
<organism evidence="2 3">
    <name type="scientific">Puia dinghuensis</name>
    <dbReference type="NCBI Taxonomy" id="1792502"/>
    <lineage>
        <taxon>Bacteria</taxon>
        <taxon>Pseudomonadati</taxon>
        <taxon>Bacteroidota</taxon>
        <taxon>Chitinophagia</taxon>
        <taxon>Chitinophagales</taxon>
        <taxon>Chitinophagaceae</taxon>
        <taxon>Puia</taxon>
    </lineage>
</organism>
<name>A0A8J2UGW6_9BACT</name>
<reference evidence="2" key="2">
    <citation type="submission" date="2020-09" db="EMBL/GenBank/DDBJ databases">
        <authorList>
            <person name="Sun Q."/>
            <person name="Zhou Y."/>
        </authorList>
    </citation>
    <scope>NUCLEOTIDE SEQUENCE</scope>
    <source>
        <strain evidence="2">CGMCC 1.15448</strain>
    </source>
</reference>
<comment type="caution">
    <text evidence="2">The sequence shown here is derived from an EMBL/GenBank/DDBJ whole genome shotgun (WGS) entry which is preliminary data.</text>
</comment>
<gene>
    <name evidence="2" type="ORF">GCM10011511_45120</name>
</gene>
<keyword evidence="1" id="KW-0732">Signal</keyword>
<keyword evidence="3" id="KW-1185">Reference proteome</keyword>
<dbReference type="RefSeq" id="WP_229689041.1">
    <property type="nucleotide sequence ID" value="NZ_BMJC01000005.1"/>
</dbReference>
<evidence type="ECO:0000256" key="1">
    <source>
        <dbReference type="SAM" id="SignalP"/>
    </source>
</evidence>
<dbReference type="EMBL" id="BMJC01000005">
    <property type="protein sequence ID" value="GGB16292.1"/>
    <property type="molecule type" value="Genomic_DNA"/>
</dbReference>